<dbReference type="PANTHER" id="PTHR38382">
    <property type="entry name" value="RNA-BINDING PROTEIN"/>
    <property type="match status" value="1"/>
</dbReference>
<organism evidence="2 3">
    <name type="scientific">Thalictrum thalictroides</name>
    <name type="common">Rue-anemone</name>
    <name type="synonym">Anemone thalictroides</name>
    <dbReference type="NCBI Taxonomy" id="46969"/>
    <lineage>
        <taxon>Eukaryota</taxon>
        <taxon>Viridiplantae</taxon>
        <taxon>Streptophyta</taxon>
        <taxon>Embryophyta</taxon>
        <taxon>Tracheophyta</taxon>
        <taxon>Spermatophyta</taxon>
        <taxon>Magnoliopsida</taxon>
        <taxon>Ranunculales</taxon>
        <taxon>Ranunculaceae</taxon>
        <taxon>Thalictroideae</taxon>
        <taxon>Thalictrum</taxon>
    </lineage>
</organism>
<dbReference type="OrthoDB" id="753880at2759"/>
<feature type="region of interest" description="Disordered" evidence="1">
    <location>
        <begin position="31"/>
        <end position="52"/>
    </location>
</feature>
<accession>A0A7J6XFL4</accession>
<evidence type="ECO:0000256" key="1">
    <source>
        <dbReference type="SAM" id="MobiDB-lite"/>
    </source>
</evidence>
<dbReference type="EMBL" id="JABWDY010000164">
    <property type="protein sequence ID" value="KAF5208313.1"/>
    <property type="molecule type" value="Genomic_DNA"/>
</dbReference>
<protein>
    <submittedName>
        <fullName evidence="2">Rna-binding protein</fullName>
    </submittedName>
</protein>
<comment type="caution">
    <text evidence="2">The sequence shown here is derived from an EMBL/GenBank/DDBJ whole genome shotgun (WGS) entry which is preliminary data.</text>
</comment>
<dbReference type="AlphaFoldDB" id="A0A7J6XFL4"/>
<dbReference type="Proteomes" id="UP000554482">
    <property type="component" value="Unassembled WGS sequence"/>
</dbReference>
<proteinExistence type="predicted"/>
<evidence type="ECO:0000313" key="2">
    <source>
        <dbReference type="EMBL" id="KAF5208313.1"/>
    </source>
</evidence>
<gene>
    <name evidence="2" type="ORF">FRX31_002102</name>
</gene>
<sequence>MKHHSKQNNTMKSIKLPPIREIGQLRLPSCFLRKPSNSSNEPSHEDATKMKSGISLSEFLNRKLDKDRIPPKTVQRKQIPFATLLERKDRVGTINEHIGMKRRAEITPILDETVFKQFKHPKIANEVYHTSSKGGEIEGSTIIEEKDLENRNPFHVSSLGAEKRSTTASRLLVIGDDPKPKFKRRAVNSTLNGNPKPLYNHYANGSGWWDCDMEGIDSEEVGCSNAWEGMGATTNLGGLEWH</sequence>
<reference evidence="2 3" key="1">
    <citation type="submission" date="2020-06" db="EMBL/GenBank/DDBJ databases">
        <title>Transcriptomic and genomic resources for Thalictrum thalictroides and T. hernandezii: Facilitating candidate gene discovery in an emerging model plant lineage.</title>
        <authorList>
            <person name="Arias T."/>
            <person name="Riano-Pachon D.M."/>
            <person name="Di Stilio V.S."/>
        </authorList>
    </citation>
    <scope>NUCLEOTIDE SEQUENCE [LARGE SCALE GENOMIC DNA]</scope>
    <source>
        <strain evidence="3">cv. WT478/WT964</strain>
        <tissue evidence="2">Leaves</tissue>
    </source>
</reference>
<name>A0A7J6XFL4_THATH</name>
<keyword evidence="3" id="KW-1185">Reference proteome</keyword>
<evidence type="ECO:0000313" key="3">
    <source>
        <dbReference type="Proteomes" id="UP000554482"/>
    </source>
</evidence>
<dbReference type="PANTHER" id="PTHR38382:SF1">
    <property type="entry name" value="RNA-BINDING PROTEIN"/>
    <property type="match status" value="1"/>
</dbReference>